<dbReference type="PANTHER" id="PTHR30404:SF8">
    <property type="entry name" value="AUTOLYSIN PH-RELATED"/>
    <property type="match status" value="1"/>
</dbReference>
<accession>A0A2S7RU88</accession>
<evidence type="ECO:0000313" key="4">
    <source>
        <dbReference type="Proteomes" id="UP000237934"/>
    </source>
</evidence>
<organism evidence="3 4">
    <name type="scientific">Enterococcus mundtii</name>
    <dbReference type="NCBI Taxonomy" id="53346"/>
    <lineage>
        <taxon>Bacteria</taxon>
        <taxon>Bacillati</taxon>
        <taxon>Bacillota</taxon>
        <taxon>Bacilli</taxon>
        <taxon>Lactobacillales</taxon>
        <taxon>Enterococcaceae</taxon>
        <taxon>Enterococcus</taxon>
    </lineage>
</organism>
<name>A0A2S7RU88_ENTMU</name>
<dbReference type="PANTHER" id="PTHR30404">
    <property type="entry name" value="N-ACETYLMURAMOYL-L-ALANINE AMIDASE"/>
    <property type="match status" value="1"/>
</dbReference>
<dbReference type="InterPro" id="IPR002508">
    <property type="entry name" value="MurNAc-LAA_cat"/>
</dbReference>
<feature type="compositionally biased region" description="Gly residues" evidence="1">
    <location>
        <begin position="1"/>
        <end position="14"/>
    </location>
</feature>
<dbReference type="Pfam" id="PF01520">
    <property type="entry name" value="Amidase_3"/>
    <property type="match status" value="1"/>
</dbReference>
<dbReference type="RefSeq" id="WP_104871607.1">
    <property type="nucleotide sequence ID" value="NZ_JADNKX010000001.1"/>
</dbReference>
<dbReference type="AlphaFoldDB" id="A0A2S7RU88"/>
<protein>
    <submittedName>
        <fullName evidence="3">N-acetylmuramoyl-L-alanine amidase</fullName>
    </submittedName>
</protein>
<feature type="region of interest" description="Disordered" evidence="1">
    <location>
        <begin position="1"/>
        <end position="28"/>
    </location>
</feature>
<dbReference type="GO" id="GO:0008745">
    <property type="term" value="F:N-acetylmuramoyl-L-alanine amidase activity"/>
    <property type="evidence" value="ECO:0007669"/>
    <property type="project" value="InterPro"/>
</dbReference>
<dbReference type="EMBL" id="PUAP01000022">
    <property type="protein sequence ID" value="PQF23348.1"/>
    <property type="molecule type" value="Genomic_DNA"/>
</dbReference>
<dbReference type="Gene3D" id="3.40.630.40">
    <property type="entry name" value="Zn-dependent exopeptidases"/>
    <property type="match status" value="1"/>
</dbReference>
<sequence length="330" mass="35623">MTIRSNGGGHGGRQSGNNWMDPGAVGNGRREADVVRTITQKMQAIASVANTSDQSATTVNQNLQNQVNAMNSAGGGWAITNHLNAFNGQATGAEVWYWAGNEEARKKAAEVSAAIAKALGIVDRGAKATTSLFVHRNTNSGVNVLLIEWCFIDNANDMRRLDQNMDQAIHAVMNVLGYNTSGSGSIQATPQTHDQIILGSPPKTVGNYVGKLEVFNELSLGIFRIGAWLVPINGAAHLNQGYVFWMDADNPDVEIGRCRSAGIIRDDVNAAYGLPSGLRFGLDGTLDIRKFAGKRVFPMLRRTNDPNGNTINGQTVDIRFPEYVLTIPKR</sequence>
<proteinExistence type="predicted"/>
<gene>
    <name evidence="3" type="ORF">CUS89_07200</name>
</gene>
<dbReference type="InterPro" id="IPR050695">
    <property type="entry name" value="N-acetylmuramoyl_amidase_3"/>
</dbReference>
<evidence type="ECO:0000313" key="3">
    <source>
        <dbReference type="EMBL" id="PQF23348.1"/>
    </source>
</evidence>
<dbReference type="SUPFAM" id="SSF53187">
    <property type="entry name" value="Zn-dependent exopeptidases"/>
    <property type="match status" value="1"/>
</dbReference>
<reference evidence="3 4" key="1">
    <citation type="journal article" date="2018" name="Pathog. Dis.">
        <title>Whole-genome sequencing based characterization of antimicrobial resistance in Enterococcus.</title>
        <authorList>
            <person name="Tyson G."/>
        </authorList>
    </citation>
    <scope>NUCLEOTIDE SEQUENCE [LARGE SCALE GENOMIC DNA]</scope>
    <source>
        <strain evidence="3 4">CVM N55263</strain>
    </source>
</reference>
<feature type="domain" description="MurNAc-LAA" evidence="2">
    <location>
        <begin position="67"/>
        <end position="174"/>
    </location>
</feature>
<dbReference type="CDD" id="cd02696">
    <property type="entry name" value="MurNAc-LAA"/>
    <property type="match status" value="1"/>
</dbReference>
<evidence type="ECO:0000259" key="2">
    <source>
        <dbReference type="SMART" id="SM00646"/>
    </source>
</evidence>
<comment type="caution">
    <text evidence="3">The sequence shown here is derived from an EMBL/GenBank/DDBJ whole genome shotgun (WGS) entry which is preliminary data.</text>
</comment>
<dbReference type="SMART" id="SM00646">
    <property type="entry name" value="Ami_3"/>
    <property type="match status" value="1"/>
</dbReference>
<dbReference type="Proteomes" id="UP000237934">
    <property type="component" value="Unassembled WGS sequence"/>
</dbReference>
<dbReference type="GO" id="GO:0030288">
    <property type="term" value="C:outer membrane-bounded periplasmic space"/>
    <property type="evidence" value="ECO:0007669"/>
    <property type="project" value="TreeGrafter"/>
</dbReference>
<dbReference type="GO" id="GO:0009253">
    <property type="term" value="P:peptidoglycan catabolic process"/>
    <property type="evidence" value="ECO:0007669"/>
    <property type="project" value="InterPro"/>
</dbReference>
<evidence type="ECO:0000256" key="1">
    <source>
        <dbReference type="SAM" id="MobiDB-lite"/>
    </source>
</evidence>